<evidence type="ECO:0000313" key="1">
    <source>
        <dbReference type="EMBL" id="ASP28358.1"/>
    </source>
</evidence>
<evidence type="ECO:0000313" key="2">
    <source>
        <dbReference type="Proteomes" id="UP000203229"/>
    </source>
</evidence>
<gene>
    <name evidence="1" type="ORF">SCORR_v1c05860</name>
</gene>
<keyword evidence="2" id="KW-1185">Reference proteome</keyword>
<sequence>MDYVEGFENKNKDSDLTIDDKEKLISELFNLNGYVNNEYKKYIIDLSLNNFHSIQGQKINRKFNLSSSLNSKVVKGKLVDVFFRASPIDLSNRENQLRFEGQYINNIKLNDLTDKTKITNAILKYFIILNKNLNLIKINKILLKSGTAINKNKPNAGNMFNITIEAASNQNDIKNEEVFKFQGFFINGV</sequence>
<reference evidence="1 2" key="1">
    <citation type="submission" date="2017-07" db="EMBL/GenBank/DDBJ databases">
        <title>Complete genome sequence of Spiroplasma corruscae EC-1 (DSM 19793).</title>
        <authorList>
            <person name="Tsai Y.-M."/>
            <person name="Lo W.-S."/>
            <person name="Kuo C.-H."/>
        </authorList>
    </citation>
    <scope>NUCLEOTIDE SEQUENCE [LARGE SCALE GENOMIC DNA]</scope>
    <source>
        <strain evidence="1 2">EC-1</strain>
    </source>
</reference>
<dbReference type="KEGG" id="scou:SCORR_v1c05860"/>
<accession>A0A222EPB4</accession>
<proteinExistence type="predicted"/>
<dbReference type="Proteomes" id="UP000203229">
    <property type="component" value="Chromosome"/>
</dbReference>
<dbReference type="AlphaFoldDB" id="A0A222EPB4"/>
<protein>
    <submittedName>
        <fullName evidence="1">Uncharacterized protein</fullName>
    </submittedName>
</protein>
<dbReference type="EMBL" id="CP022535">
    <property type="protein sequence ID" value="ASP28358.1"/>
    <property type="molecule type" value="Genomic_DNA"/>
</dbReference>
<dbReference type="OrthoDB" id="389608at2"/>
<dbReference type="RefSeq" id="WP_094049016.1">
    <property type="nucleotide sequence ID" value="NZ_CP022535.1"/>
</dbReference>
<organism evidence="1 2">
    <name type="scientific">Spiroplasma corruscae</name>
    <dbReference type="NCBI Taxonomy" id="216934"/>
    <lineage>
        <taxon>Bacteria</taxon>
        <taxon>Bacillati</taxon>
        <taxon>Mycoplasmatota</taxon>
        <taxon>Mollicutes</taxon>
        <taxon>Entomoplasmatales</taxon>
        <taxon>Spiroplasmataceae</taxon>
        <taxon>Spiroplasma</taxon>
    </lineage>
</organism>
<name>A0A222EPB4_9MOLU</name>